<accession>U1NBE4</accession>
<dbReference type="CDD" id="cd00146">
    <property type="entry name" value="PKD"/>
    <property type="match status" value="1"/>
</dbReference>
<dbReference type="InterPro" id="IPR000601">
    <property type="entry name" value="PKD_dom"/>
</dbReference>
<reference evidence="3 4" key="1">
    <citation type="journal article" date="2013" name="PLoS ONE">
        <title>Assembly-driven community genomics of a hypersaline microbial ecosystem.</title>
        <authorList>
            <person name="Podell S."/>
            <person name="Ugalde J.A."/>
            <person name="Narasingarao P."/>
            <person name="Banfield J.F."/>
            <person name="Heidelberg K.B."/>
            <person name="Allen E.E."/>
        </authorList>
    </citation>
    <scope>NUCLEOTIDE SEQUENCE [LARGE SCALE GENOMIC DNA]</scope>
    <source>
        <strain evidence="4">J07HQW2</strain>
    </source>
</reference>
<dbReference type="RefSeq" id="WP_021053698.1">
    <property type="nucleotide sequence ID" value="NZ_KE356561.1"/>
</dbReference>
<dbReference type="HOGENOM" id="CLU_013946_0_0_2"/>
<feature type="region of interest" description="Disordered" evidence="1">
    <location>
        <begin position="424"/>
        <end position="562"/>
    </location>
</feature>
<feature type="compositionally biased region" description="Low complexity" evidence="1">
    <location>
        <begin position="584"/>
        <end position="598"/>
    </location>
</feature>
<dbReference type="InterPro" id="IPR035986">
    <property type="entry name" value="PKD_dom_sf"/>
</dbReference>
<dbReference type="Pfam" id="PF00801">
    <property type="entry name" value="PKD"/>
    <property type="match status" value="1"/>
</dbReference>
<dbReference type="SMART" id="SM00089">
    <property type="entry name" value="PKD"/>
    <property type="match status" value="2"/>
</dbReference>
<dbReference type="Pfam" id="PF18911">
    <property type="entry name" value="PKD_4"/>
    <property type="match status" value="1"/>
</dbReference>
<proteinExistence type="predicted"/>
<dbReference type="SUPFAM" id="SSF49299">
    <property type="entry name" value="PKD domain"/>
    <property type="match status" value="2"/>
</dbReference>
<feature type="compositionally biased region" description="Basic and acidic residues" evidence="1">
    <location>
        <begin position="424"/>
        <end position="433"/>
    </location>
</feature>
<feature type="domain" description="PKD" evidence="2">
    <location>
        <begin position="677"/>
        <end position="729"/>
    </location>
</feature>
<dbReference type="STRING" id="1238425.J07HQW2_00639"/>
<name>U1NBE4_9EURY</name>
<dbReference type="EMBL" id="KE356561">
    <property type="protein sequence ID" value="ERG94205.1"/>
    <property type="molecule type" value="Genomic_DNA"/>
</dbReference>
<dbReference type="InterPro" id="IPR022409">
    <property type="entry name" value="PKD/Chitinase_dom"/>
</dbReference>
<evidence type="ECO:0000313" key="4">
    <source>
        <dbReference type="Proteomes" id="UP000030710"/>
    </source>
</evidence>
<dbReference type="eggNOG" id="arCOG02542">
    <property type="taxonomic scope" value="Archaea"/>
</dbReference>
<organism evidence="3 4">
    <name type="scientific">Haloquadratum walsbyi J07HQW2</name>
    <dbReference type="NCBI Taxonomy" id="1238425"/>
    <lineage>
        <taxon>Archaea</taxon>
        <taxon>Methanobacteriati</taxon>
        <taxon>Methanobacteriota</taxon>
        <taxon>Stenosarchaea group</taxon>
        <taxon>Halobacteria</taxon>
        <taxon>Halobacteriales</taxon>
        <taxon>Haloferacaceae</taxon>
        <taxon>Haloquadratum</taxon>
    </lineage>
</organism>
<evidence type="ECO:0000313" key="3">
    <source>
        <dbReference type="EMBL" id="ERG94205.1"/>
    </source>
</evidence>
<dbReference type="eggNOG" id="arCOG02510">
    <property type="taxonomic scope" value="Archaea"/>
</dbReference>
<dbReference type="PROSITE" id="PS50093">
    <property type="entry name" value="PKD"/>
    <property type="match status" value="1"/>
</dbReference>
<feature type="region of interest" description="Disordered" evidence="1">
    <location>
        <begin position="584"/>
        <end position="608"/>
    </location>
</feature>
<evidence type="ECO:0000256" key="1">
    <source>
        <dbReference type="SAM" id="MobiDB-lite"/>
    </source>
</evidence>
<dbReference type="Proteomes" id="UP000030710">
    <property type="component" value="Unassembled WGS sequence"/>
</dbReference>
<dbReference type="Gene3D" id="2.60.40.10">
    <property type="entry name" value="Immunoglobulins"/>
    <property type="match status" value="2"/>
</dbReference>
<dbReference type="InterPro" id="IPR013783">
    <property type="entry name" value="Ig-like_fold"/>
</dbReference>
<dbReference type="AlphaFoldDB" id="U1NBE4"/>
<dbReference type="eggNOG" id="arCOG02696">
    <property type="taxonomic scope" value="Archaea"/>
</dbReference>
<feature type="compositionally biased region" description="Polar residues" evidence="1">
    <location>
        <begin position="434"/>
        <end position="455"/>
    </location>
</feature>
<feature type="compositionally biased region" description="Low complexity" evidence="1">
    <location>
        <begin position="497"/>
        <end position="507"/>
    </location>
</feature>
<gene>
    <name evidence="3" type="ORF">J07HQW2_00639</name>
</gene>
<feature type="compositionally biased region" description="Low complexity" evidence="1">
    <location>
        <begin position="527"/>
        <end position="543"/>
    </location>
</feature>
<protein>
    <submittedName>
        <fullName evidence="3">PKD domain protein</fullName>
    </submittedName>
</protein>
<feature type="compositionally biased region" description="Polar residues" evidence="1">
    <location>
        <begin position="481"/>
        <end position="490"/>
    </location>
</feature>
<sequence length="973" mass="102638">MRVNSVSPALAAVCVCLVVVPGAIVGTPGVVEDELFSEQAPEITVEPAPGAEQYVTDTSQTANGNTNVSIDIANPGVNADAITEFRELLVITHTDNTNAGSVSVIVEQQDQQLTVGQDLTFLEADSGVGAAGSNLTLSPGESETLGIEIDTTDVDVGETLTTTITIKTQVGPISRPSDPIPPTLISATGSPTADITLDVESEVPVNQPVNLTAAGSTAPSLSSFVKGQVGTPKKNQAVIDGPFNISGDDPAVTSSEAIQFTLERQTITVENPSEDVRIIHSPAGDEWTLLETDVTIQQEELILEATPQADRFGTVAIVDDSNVQFGWTGDLPGSAGTDSGESVSTLTGKNIVGSDRIPTQTVRAIPTASVFISSGNSGIVDRVEKTAGITEQVQDGAPTPILTGFAAENVEFAEGGSKDIRVTVTDADGRSRSDNTTIDIIDSSTAGENDNSDGSNSDEELISGGEQEQTGGAATAPAEQQPDQSEQGSNIEVDVETQTQDQDQSQQAVIDTEPIPEETLPEGDTQPTAVITTETPTVITAETDASSDAETSAGDGLASETSALEVSDSNIIATTDETVTLGATRSTVGSTETVSSSRQVSAPVDIDPESIQSDTEATVTLTADQATFDQVNPAGAVIARLTDNGWQVLDTTVAVQGDSVALEAETPGFSPFAIFTDPDVRYIWTLPDGSTKTGRDIRTEFTEPGIYEAELTVTNTLGQSDTTTRTIIVNDIPTIENISTTQTQTDTDETTLTANISDEIGNSSVRWEFPDGTIKTGQIVTYPTQKTQYTVQVHVEDEYGADASAIETVVTPPEKTLIEQSTVPQQALVPGILSLIGILGSVGGYRVVPWATILTRIRRNPRIVELGTIFYDHEDRCLGVESIIVEDDDHPIIAIRLSIVNSDGDQLLTKEVTPTGTGTSEIGTYRYELTPAELYVPPTLSIDETEPYTIAVKTVNETEKTATEHTEEFRFNP</sequence>
<evidence type="ECO:0000259" key="2">
    <source>
        <dbReference type="PROSITE" id="PS50093"/>
    </source>
</evidence>